<reference evidence="2 3" key="1">
    <citation type="submission" date="2015-06" db="EMBL/GenBank/DDBJ databases">
        <title>Comparative genome analysis of nirS-carrying Bradyrhizobium sp. strains.</title>
        <authorList>
            <person name="Ishii S."/>
            <person name="Jang J."/>
            <person name="Nishizawa T."/>
            <person name="Senoo K."/>
        </authorList>
    </citation>
    <scope>NUCLEOTIDE SEQUENCE [LARGE SCALE GENOMIC DNA]</scope>
    <source>
        <strain evidence="2 3">TSA1</strain>
    </source>
</reference>
<evidence type="ECO:0000313" key="3">
    <source>
        <dbReference type="Proteomes" id="UP000228930"/>
    </source>
</evidence>
<organism evidence="2 3">
    <name type="scientific">Bradyrhizobium nitroreducens</name>
    <dbReference type="NCBI Taxonomy" id="709803"/>
    <lineage>
        <taxon>Bacteria</taxon>
        <taxon>Pseudomonadati</taxon>
        <taxon>Pseudomonadota</taxon>
        <taxon>Alphaproteobacteria</taxon>
        <taxon>Hyphomicrobiales</taxon>
        <taxon>Nitrobacteraceae</taxon>
        <taxon>Bradyrhizobium</taxon>
    </lineage>
</organism>
<protein>
    <recommendedName>
        <fullName evidence="1">AB hydrolase-1 domain-containing protein</fullName>
    </recommendedName>
</protein>
<dbReference type="PANTHER" id="PTHR43194:SF4">
    <property type="entry name" value="AB HYDROLASE-1 DOMAIN-CONTAINING PROTEIN"/>
    <property type="match status" value="1"/>
</dbReference>
<dbReference type="CDD" id="cd12809">
    <property type="entry name" value="Esterase_713_like-2"/>
    <property type="match status" value="1"/>
</dbReference>
<dbReference type="SUPFAM" id="SSF53474">
    <property type="entry name" value="alpha/beta-Hydrolases"/>
    <property type="match status" value="1"/>
</dbReference>
<dbReference type="PANTHER" id="PTHR43194">
    <property type="entry name" value="HYDROLASE ALPHA/BETA FOLD FAMILY"/>
    <property type="match status" value="1"/>
</dbReference>
<dbReference type="EMBL" id="LFJC01000003">
    <property type="protein sequence ID" value="PIT05912.1"/>
    <property type="molecule type" value="Genomic_DNA"/>
</dbReference>
<dbReference type="Gene3D" id="3.40.50.1820">
    <property type="entry name" value="alpha/beta hydrolase"/>
    <property type="match status" value="1"/>
</dbReference>
<accession>A0A2M6UMQ8</accession>
<name>A0A2M6UMQ8_9BRAD</name>
<evidence type="ECO:0000259" key="1">
    <source>
        <dbReference type="Pfam" id="PF00561"/>
    </source>
</evidence>
<dbReference type="InterPro" id="IPR029058">
    <property type="entry name" value="AB_hydrolase_fold"/>
</dbReference>
<comment type="caution">
    <text evidence="2">The sequence shown here is derived from an EMBL/GenBank/DDBJ whole genome shotgun (WGS) entry which is preliminary data.</text>
</comment>
<dbReference type="AlphaFoldDB" id="A0A2M6UMQ8"/>
<sequence length="344" mass="37144">MADQGFFWTGIHRRQTASGTVASGQMFVQYQIPEPVLHPYPIVMVHGGGGQGLDFLGTADGRPGWATYFLRQGYAVYVVDRPGHGRSPLHPEALGPMTPPFSYEFAMALFTAPGRQPNAWPSAQKHDQWPGTGVIGDPAFDQFVASQGPFLGSLAQTQLLMQLAGAELLDRIGPAILLTHSMGAPFGWVVADARPNLVKGIVAVEPLGPPFTTLPMGLGDLSYGLTAIPLTFEPPITSPTEIGREVRKAPKLGLADCYVQREPARKLPNLASIPLAIVTSETSAWSMHDHATVDFLNQAGARAVHLRLEDHGLRGNGHLMMQEKNSDAIAAFLANWISEHVELH</sequence>
<dbReference type="InterPro" id="IPR050228">
    <property type="entry name" value="Carboxylesterase_BioH"/>
</dbReference>
<feature type="domain" description="AB hydrolase-1" evidence="1">
    <location>
        <begin position="40"/>
        <end position="212"/>
    </location>
</feature>
<proteinExistence type="predicted"/>
<evidence type="ECO:0000313" key="2">
    <source>
        <dbReference type="EMBL" id="PIT05912.1"/>
    </source>
</evidence>
<dbReference type="Pfam" id="PF00561">
    <property type="entry name" value="Abhydrolase_1"/>
    <property type="match status" value="1"/>
</dbReference>
<keyword evidence="3" id="KW-1185">Reference proteome</keyword>
<dbReference type="Proteomes" id="UP000228930">
    <property type="component" value="Unassembled WGS sequence"/>
</dbReference>
<gene>
    <name evidence="2" type="ORF">TSA1_05925</name>
</gene>
<dbReference type="InterPro" id="IPR000073">
    <property type="entry name" value="AB_hydrolase_1"/>
</dbReference>